<accession>A0A7D4KTH7</accession>
<reference evidence="2 3" key="1">
    <citation type="submission" date="2020-05" db="EMBL/GenBank/DDBJ databases">
        <title>FDA dAtabase for Regulatory Grade micrObial Sequences (FDA-ARGOS): Supporting development and validation of Infectious Disease Dx tests.</title>
        <authorList>
            <person name="Moreno J."/>
            <person name="Tallon L."/>
            <person name="Sadzewicz L."/>
            <person name="Zhao X."/>
            <person name="Vavikolanu K."/>
            <person name="Mehta A."/>
            <person name="Aluvathingal J."/>
            <person name="Nadendla S."/>
            <person name="Myers T."/>
            <person name="Yan Y."/>
            <person name="Sichtig H."/>
        </authorList>
    </citation>
    <scope>NUCLEOTIDE SEQUENCE [LARGE SCALE GENOMIC DNA]</scope>
    <source>
        <strain evidence="2 3">FDAARGOS_760</strain>
    </source>
</reference>
<protein>
    <submittedName>
        <fullName evidence="2">Iron utilization protein</fullName>
    </submittedName>
</protein>
<sequence length="63" mass="7205">MKRTYIPPKTWETLVASELLLTVGSGSSNDHADSKKNPFWSEGYEEDESLNSSWSRVRGVWED</sequence>
<dbReference type="Proteomes" id="UP000500843">
    <property type="component" value="Chromosome 2"/>
</dbReference>
<name>A0A7D4KTH7_9BACT</name>
<evidence type="ECO:0000313" key="2">
    <source>
        <dbReference type="EMBL" id="QKH89664.1"/>
    </source>
</evidence>
<gene>
    <name evidence="2" type="ORF">FIU21_12340</name>
</gene>
<feature type="region of interest" description="Disordered" evidence="1">
    <location>
        <begin position="24"/>
        <end position="63"/>
    </location>
</feature>
<evidence type="ECO:0000256" key="1">
    <source>
        <dbReference type="SAM" id="MobiDB-lite"/>
    </source>
</evidence>
<evidence type="ECO:0000313" key="3">
    <source>
        <dbReference type="Proteomes" id="UP000500843"/>
    </source>
</evidence>
<dbReference type="AlphaFoldDB" id="A0A7D4KTH7"/>
<dbReference type="RefSeq" id="WP_004358881.1">
    <property type="nucleotide sequence ID" value="NZ_CP054011.1"/>
</dbReference>
<organism evidence="2 3">
    <name type="scientific">Prevotella melaninogenica</name>
    <dbReference type="NCBI Taxonomy" id="28132"/>
    <lineage>
        <taxon>Bacteria</taxon>
        <taxon>Pseudomonadati</taxon>
        <taxon>Bacteroidota</taxon>
        <taxon>Bacteroidia</taxon>
        <taxon>Bacteroidales</taxon>
        <taxon>Prevotellaceae</taxon>
        <taxon>Prevotella</taxon>
    </lineage>
</organism>
<dbReference type="EMBL" id="CP054011">
    <property type="protein sequence ID" value="QKH89664.1"/>
    <property type="molecule type" value="Genomic_DNA"/>
</dbReference>
<proteinExistence type="predicted"/>